<dbReference type="Proteomes" id="UP001177670">
    <property type="component" value="Unassembled WGS sequence"/>
</dbReference>
<accession>A0AA40FHE6</accession>
<feature type="region of interest" description="Disordered" evidence="1">
    <location>
        <begin position="137"/>
        <end position="173"/>
    </location>
</feature>
<protein>
    <submittedName>
        <fullName evidence="2">Uncharacterized protein</fullName>
    </submittedName>
</protein>
<reference evidence="2" key="1">
    <citation type="submission" date="2021-10" db="EMBL/GenBank/DDBJ databases">
        <title>Melipona bicolor Genome sequencing and assembly.</title>
        <authorList>
            <person name="Araujo N.S."/>
            <person name="Arias M.C."/>
        </authorList>
    </citation>
    <scope>NUCLEOTIDE SEQUENCE</scope>
    <source>
        <strain evidence="2">USP_2M_L1-L4_2017</strain>
        <tissue evidence="2">Whole body</tissue>
    </source>
</reference>
<evidence type="ECO:0000313" key="3">
    <source>
        <dbReference type="Proteomes" id="UP001177670"/>
    </source>
</evidence>
<dbReference type="EMBL" id="JAHYIQ010000038">
    <property type="protein sequence ID" value="KAK1119051.1"/>
    <property type="molecule type" value="Genomic_DNA"/>
</dbReference>
<feature type="compositionally biased region" description="Basic residues" evidence="1">
    <location>
        <begin position="142"/>
        <end position="151"/>
    </location>
</feature>
<evidence type="ECO:0000313" key="2">
    <source>
        <dbReference type="EMBL" id="KAK1119051.1"/>
    </source>
</evidence>
<dbReference type="AlphaFoldDB" id="A0AA40FHE6"/>
<organism evidence="2 3">
    <name type="scientific">Melipona bicolor</name>
    <dbReference type="NCBI Taxonomy" id="60889"/>
    <lineage>
        <taxon>Eukaryota</taxon>
        <taxon>Metazoa</taxon>
        <taxon>Ecdysozoa</taxon>
        <taxon>Arthropoda</taxon>
        <taxon>Hexapoda</taxon>
        <taxon>Insecta</taxon>
        <taxon>Pterygota</taxon>
        <taxon>Neoptera</taxon>
        <taxon>Endopterygota</taxon>
        <taxon>Hymenoptera</taxon>
        <taxon>Apocrita</taxon>
        <taxon>Aculeata</taxon>
        <taxon>Apoidea</taxon>
        <taxon>Anthophila</taxon>
        <taxon>Apidae</taxon>
        <taxon>Melipona</taxon>
    </lineage>
</organism>
<sequence>MADVNGVLLLPMGNEQRVDPSVPARYSRVKIYSKSRWERAAGGFHQPREKRVTFDRNIFSRVYPDAGDFRGGEAYLQFIATRSEPAAYATDGWSALTLQWVEPFRSGAYVRSPKIEKFSAIVNQALGLSQVIRMEDGANRRSGTRGRKRSPLTKGKQEMVGVSRGSSMLEDKM</sequence>
<proteinExistence type="predicted"/>
<gene>
    <name evidence="2" type="ORF">K0M31_013558</name>
</gene>
<name>A0AA40FHE6_9HYME</name>
<comment type="caution">
    <text evidence="2">The sequence shown here is derived from an EMBL/GenBank/DDBJ whole genome shotgun (WGS) entry which is preliminary data.</text>
</comment>
<evidence type="ECO:0000256" key="1">
    <source>
        <dbReference type="SAM" id="MobiDB-lite"/>
    </source>
</evidence>
<keyword evidence="3" id="KW-1185">Reference proteome</keyword>